<proteinExistence type="inferred from homology"/>
<dbReference type="EC" id="3.1.2.12" evidence="2"/>
<dbReference type="GO" id="GO:0052689">
    <property type="term" value="F:carboxylic ester hydrolase activity"/>
    <property type="evidence" value="ECO:0007669"/>
    <property type="project" value="UniProtKB-KW"/>
</dbReference>
<evidence type="ECO:0000256" key="3">
    <source>
        <dbReference type="ARBA" id="ARBA00022487"/>
    </source>
</evidence>
<organism evidence="5">
    <name type="scientific">hydrothermal vent metagenome</name>
    <dbReference type="NCBI Taxonomy" id="652676"/>
    <lineage>
        <taxon>unclassified sequences</taxon>
        <taxon>metagenomes</taxon>
        <taxon>ecological metagenomes</taxon>
    </lineage>
</organism>
<evidence type="ECO:0000313" key="5">
    <source>
        <dbReference type="EMBL" id="VAW13220.1"/>
    </source>
</evidence>
<evidence type="ECO:0000256" key="1">
    <source>
        <dbReference type="ARBA" id="ARBA00005622"/>
    </source>
</evidence>
<dbReference type="AlphaFoldDB" id="A0A3B0T8K8"/>
<dbReference type="FunFam" id="3.40.50.1820:FF:000002">
    <property type="entry name" value="S-formylglutathione hydrolase"/>
    <property type="match status" value="1"/>
</dbReference>
<keyword evidence="4 5" id="KW-0378">Hydrolase</keyword>
<dbReference type="Pfam" id="PF00756">
    <property type="entry name" value="Esterase"/>
    <property type="match status" value="1"/>
</dbReference>
<dbReference type="InterPro" id="IPR000801">
    <property type="entry name" value="Esterase-like"/>
</dbReference>
<dbReference type="InterPro" id="IPR029058">
    <property type="entry name" value="AB_hydrolase_fold"/>
</dbReference>
<dbReference type="PANTHER" id="PTHR10061">
    <property type="entry name" value="S-FORMYLGLUTATHIONE HYDROLASE"/>
    <property type="match status" value="1"/>
</dbReference>
<dbReference type="SUPFAM" id="SSF53474">
    <property type="entry name" value="alpha/beta-Hydrolases"/>
    <property type="match status" value="1"/>
</dbReference>
<sequence length="283" mass="30373">MASPMALQTSSETASFGGRQGVYSHHSQVCGCDMTFAVYTPPQAADGPVPVLWFLSGLTCSHENAMIKAGAQAHGAAHGVMLVFPDTSPRGEAVADDPAYDLGQGAGFYVDAGEAPWCPHFSMYSYIAHELPEVLAANFPADMDRQGLTGHSMGGHGALTLALRNPDRYRSVSAFSPIVSPLNCPWGAKALTAYLGPDRDRWASHDAVSLIGARGWGGDILIDQGTADTFLDEQLKPHLMVQACETAGVPLNLRMQDGYDHSYFFIATFMADHVAWAAERLKR</sequence>
<comment type="similarity">
    <text evidence="1">Belongs to the esterase D family.</text>
</comment>
<gene>
    <name evidence="5" type="ORF">MNBD_ALPHA09-831</name>
</gene>
<evidence type="ECO:0000256" key="2">
    <source>
        <dbReference type="ARBA" id="ARBA00012479"/>
    </source>
</evidence>
<dbReference type="EMBL" id="UOEM01000060">
    <property type="protein sequence ID" value="VAW13220.1"/>
    <property type="molecule type" value="Genomic_DNA"/>
</dbReference>
<reference evidence="5" key="1">
    <citation type="submission" date="2018-06" db="EMBL/GenBank/DDBJ databases">
        <authorList>
            <person name="Zhirakovskaya E."/>
        </authorList>
    </citation>
    <scope>NUCLEOTIDE SEQUENCE</scope>
</reference>
<dbReference type="NCBIfam" id="TIGR02821">
    <property type="entry name" value="fghA_ester_D"/>
    <property type="match status" value="1"/>
</dbReference>
<dbReference type="Gene3D" id="3.40.50.1820">
    <property type="entry name" value="alpha/beta hydrolase"/>
    <property type="match status" value="1"/>
</dbReference>
<protein>
    <recommendedName>
        <fullName evidence="2">S-formylglutathione hydrolase</fullName>
        <ecNumber evidence="2">3.1.2.12</ecNumber>
    </recommendedName>
</protein>
<dbReference type="InterPro" id="IPR014186">
    <property type="entry name" value="S-formylglutathione_hydrol"/>
</dbReference>
<dbReference type="GO" id="GO:0005829">
    <property type="term" value="C:cytosol"/>
    <property type="evidence" value="ECO:0007669"/>
    <property type="project" value="TreeGrafter"/>
</dbReference>
<accession>A0A3B0T8K8</accession>
<dbReference type="PANTHER" id="PTHR10061:SF0">
    <property type="entry name" value="S-FORMYLGLUTATHIONE HYDROLASE"/>
    <property type="match status" value="1"/>
</dbReference>
<dbReference type="GO" id="GO:0046294">
    <property type="term" value="P:formaldehyde catabolic process"/>
    <property type="evidence" value="ECO:0007669"/>
    <property type="project" value="InterPro"/>
</dbReference>
<keyword evidence="3" id="KW-0719">Serine esterase</keyword>
<name>A0A3B0T8K8_9ZZZZ</name>
<evidence type="ECO:0000256" key="4">
    <source>
        <dbReference type="ARBA" id="ARBA00022801"/>
    </source>
</evidence>
<dbReference type="GO" id="GO:0018738">
    <property type="term" value="F:S-formylglutathione hydrolase activity"/>
    <property type="evidence" value="ECO:0007669"/>
    <property type="project" value="UniProtKB-EC"/>
</dbReference>